<name>A0A2Y9BN29_9FIRM</name>
<proteinExistence type="predicted"/>
<evidence type="ECO:0000256" key="1">
    <source>
        <dbReference type="ARBA" id="ARBA00022801"/>
    </source>
</evidence>
<feature type="active site" description="Tele-phosphohistidine intermediate" evidence="2">
    <location>
        <position position="39"/>
    </location>
</feature>
<comment type="caution">
    <text evidence="5">The sequence shown here is derived from an EMBL/GenBank/DDBJ whole genome shotgun (WGS) entry which is preliminary data.</text>
</comment>
<dbReference type="GO" id="GO:0005829">
    <property type="term" value="C:cytosol"/>
    <property type="evidence" value="ECO:0007669"/>
    <property type="project" value="TreeGrafter"/>
</dbReference>
<gene>
    <name evidence="5" type="ORF">A8806_1298</name>
</gene>
<feature type="signal peptide" evidence="4">
    <location>
        <begin position="1"/>
        <end position="19"/>
    </location>
</feature>
<accession>A0A2Y9BN29</accession>
<evidence type="ECO:0000256" key="4">
    <source>
        <dbReference type="SAM" id="SignalP"/>
    </source>
</evidence>
<dbReference type="PANTHER" id="PTHR46517:SF1">
    <property type="entry name" value="FRUCTOSE-2,6-BISPHOSPHATASE TIGAR"/>
    <property type="match status" value="1"/>
</dbReference>
<evidence type="ECO:0000313" key="5">
    <source>
        <dbReference type="EMBL" id="PWJ17067.1"/>
    </source>
</evidence>
<dbReference type="GO" id="GO:0043456">
    <property type="term" value="P:regulation of pentose-phosphate shunt"/>
    <property type="evidence" value="ECO:0007669"/>
    <property type="project" value="TreeGrafter"/>
</dbReference>
<dbReference type="GO" id="GO:0004331">
    <property type="term" value="F:fructose-2,6-bisphosphate 2-phosphatase activity"/>
    <property type="evidence" value="ECO:0007669"/>
    <property type="project" value="TreeGrafter"/>
</dbReference>
<keyword evidence="1" id="KW-0378">Hydrolase</keyword>
<dbReference type="Pfam" id="PF00300">
    <property type="entry name" value="His_Phos_1"/>
    <property type="match status" value="2"/>
</dbReference>
<keyword evidence="6" id="KW-1185">Reference proteome</keyword>
<dbReference type="EMBL" id="QGDL01000029">
    <property type="protein sequence ID" value="PWJ17067.1"/>
    <property type="molecule type" value="Genomic_DNA"/>
</dbReference>
<evidence type="ECO:0000313" key="6">
    <source>
        <dbReference type="Proteomes" id="UP000245845"/>
    </source>
</evidence>
<feature type="chain" id="PRO_5043162229" evidence="4">
    <location>
        <begin position="20"/>
        <end position="261"/>
    </location>
</feature>
<dbReference type="AlphaFoldDB" id="A0A2Y9BN29"/>
<dbReference type="Proteomes" id="UP000245845">
    <property type="component" value="Unassembled WGS sequence"/>
</dbReference>
<dbReference type="CDD" id="cd07067">
    <property type="entry name" value="HP_PGM_like"/>
    <property type="match status" value="1"/>
</dbReference>
<dbReference type="InterPro" id="IPR051695">
    <property type="entry name" value="Phosphoglycerate_Mutase"/>
</dbReference>
<dbReference type="Gene3D" id="3.40.50.1240">
    <property type="entry name" value="Phosphoglycerate mutase-like"/>
    <property type="match status" value="1"/>
</dbReference>
<dbReference type="OrthoDB" id="9781415at2"/>
<dbReference type="InterPro" id="IPR029033">
    <property type="entry name" value="His_PPase_superfam"/>
</dbReference>
<protein>
    <submittedName>
        <fullName evidence="5">Putative phosphoglycerate mutase</fullName>
    </submittedName>
</protein>
<dbReference type="PROSITE" id="PS51257">
    <property type="entry name" value="PROKAR_LIPOPROTEIN"/>
    <property type="match status" value="1"/>
</dbReference>
<dbReference type="InterPro" id="IPR013078">
    <property type="entry name" value="His_Pase_superF_clade-1"/>
</dbReference>
<dbReference type="RefSeq" id="WP_109734025.1">
    <property type="nucleotide sequence ID" value="NZ_BAAACK010000017.1"/>
</dbReference>
<dbReference type="PANTHER" id="PTHR46517">
    <property type="entry name" value="FRUCTOSE-2,6-BISPHOSPHATASE TIGAR"/>
    <property type="match status" value="1"/>
</dbReference>
<evidence type="ECO:0000256" key="2">
    <source>
        <dbReference type="PIRSR" id="PIRSR613078-1"/>
    </source>
</evidence>
<organism evidence="5 6">
    <name type="scientific">Faecalicatena orotica</name>
    <dbReference type="NCBI Taxonomy" id="1544"/>
    <lineage>
        <taxon>Bacteria</taxon>
        <taxon>Bacillati</taxon>
        <taxon>Bacillota</taxon>
        <taxon>Clostridia</taxon>
        <taxon>Lachnospirales</taxon>
        <taxon>Lachnospiraceae</taxon>
        <taxon>Faecalicatena</taxon>
    </lineage>
</organism>
<evidence type="ECO:0000256" key="3">
    <source>
        <dbReference type="PIRSR" id="PIRSR613078-2"/>
    </source>
</evidence>
<feature type="binding site" evidence="3">
    <location>
        <begin position="38"/>
        <end position="45"/>
    </location>
    <ligand>
        <name>substrate</name>
    </ligand>
</feature>
<keyword evidence="4" id="KW-0732">Signal</keyword>
<feature type="active site" description="Proton donor/acceptor" evidence="2">
    <location>
        <position position="115"/>
    </location>
</feature>
<feature type="binding site" evidence="3">
    <location>
        <position position="88"/>
    </location>
    <ligand>
        <name>substrate</name>
    </ligand>
</feature>
<sequence length="261" mass="28719">MKKIIAVLLTAVLSIGLFACSSAEEASESDTITMYIVRHGKTMFNKTDQMQGWSDTPLTEEGGKQADAVGAGMKDIKFIAAYSSDLGRQRATAKRILKQNKNDVPELEEIIGLREYGFGGYEGRPIHELWDPIYEAYGLKYDEEWSQYAELMEHLTVEDLQNEIAENDPTGTAETYEDITTRSQEAMDEIVKAATDKGGGNVLVVSSGSLIPTMLEVIAPGQVGEDISLDNCSVTIVEYKDGKYTVKVAGDMSYVEKGMEK</sequence>
<dbReference type="SUPFAM" id="SSF53254">
    <property type="entry name" value="Phosphoglycerate mutase-like"/>
    <property type="match status" value="1"/>
</dbReference>
<dbReference type="SMART" id="SM00855">
    <property type="entry name" value="PGAM"/>
    <property type="match status" value="1"/>
</dbReference>
<dbReference type="GO" id="GO:0045820">
    <property type="term" value="P:negative regulation of glycolytic process"/>
    <property type="evidence" value="ECO:0007669"/>
    <property type="project" value="TreeGrafter"/>
</dbReference>
<reference evidence="5 6" key="1">
    <citation type="submission" date="2018-05" db="EMBL/GenBank/DDBJ databases">
        <title>The Hungate 1000. A catalogue of reference genomes from the rumen microbiome.</title>
        <authorList>
            <person name="Kelly W."/>
        </authorList>
    </citation>
    <scope>NUCLEOTIDE SEQUENCE [LARGE SCALE GENOMIC DNA]</scope>
    <source>
        <strain evidence="5 6">NLAE-zl-C242</strain>
    </source>
</reference>